<reference evidence="6 7" key="1">
    <citation type="submission" date="2018-08" db="EMBL/GenBank/DDBJ databases">
        <title>A genome reference for cultivated species of the human gut microbiota.</title>
        <authorList>
            <person name="Zou Y."/>
            <person name="Xue W."/>
            <person name="Luo G."/>
        </authorList>
    </citation>
    <scope>NUCLEOTIDE SEQUENCE [LARGE SCALE GENOMIC DNA]</scope>
    <source>
        <strain evidence="6 7">AF14-18</strain>
    </source>
</reference>
<dbReference type="PRINTS" id="PR00034">
    <property type="entry name" value="HTHCRP"/>
</dbReference>
<name>A0A412ZEF7_9FIRM</name>
<keyword evidence="3" id="KW-0804">Transcription</keyword>
<dbReference type="SUPFAM" id="SSF46785">
    <property type="entry name" value="Winged helix' DNA-binding domain"/>
    <property type="match status" value="1"/>
</dbReference>
<sequence>MNHSRPNITDTLKKCYPFWEKLTDTQREQLKTSSYIRDYEPGSFVHSRSEECLGILIVLSGQLRTYIQSEEGREVTLFRLGPGEVCTLSAACMMQEITFDIFIESTAASTLLITGASGIHRLMEANIYAENYIYRQTAERFSDVMWSMGQLLFSSFDKRLAAYLADEYVKLGSDVISTTHEQIAKNLGTAREVVSRMLKYFEKEGLVALGRGTITIKNVSGLKKLLY</sequence>
<dbReference type="AlphaFoldDB" id="A0A412ZEF7"/>
<dbReference type="InterPro" id="IPR014710">
    <property type="entry name" value="RmlC-like_jellyroll"/>
</dbReference>
<proteinExistence type="predicted"/>
<dbReference type="Gene3D" id="2.60.120.10">
    <property type="entry name" value="Jelly Rolls"/>
    <property type="match status" value="1"/>
</dbReference>
<evidence type="ECO:0000313" key="6">
    <source>
        <dbReference type="EMBL" id="RGV78562.1"/>
    </source>
</evidence>
<dbReference type="PROSITE" id="PS51063">
    <property type="entry name" value="HTH_CRP_2"/>
    <property type="match status" value="1"/>
</dbReference>
<dbReference type="InterPro" id="IPR000595">
    <property type="entry name" value="cNMP-bd_dom"/>
</dbReference>
<evidence type="ECO:0000259" key="5">
    <source>
        <dbReference type="PROSITE" id="PS51063"/>
    </source>
</evidence>
<dbReference type="SMART" id="SM00419">
    <property type="entry name" value="HTH_CRP"/>
    <property type="match status" value="1"/>
</dbReference>
<dbReference type="RefSeq" id="WP_118017339.1">
    <property type="nucleotide sequence ID" value="NZ_CAUHGS010000006.1"/>
</dbReference>
<dbReference type="Gene3D" id="1.10.10.10">
    <property type="entry name" value="Winged helix-like DNA-binding domain superfamily/Winged helix DNA-binding domain"/>
    <property type="match status" value="1"/>
</dbReference>
<dbReference type="PROSITE" id="PS50042">
    <property type="entry name" value="CNMP_BINDING_3"/>
    <property type="match status" value="1"/>
</dbReference>
<gene>
    <name evidence="6" type="ORF">DWW02_02170</name>
</gene>
<dbReference type="InterPro" id="IPR018490">
    <property type="entry name" value="cNMP-bd_dom_sf"/>
</dbReference>
<accession>A0A412ZEF7</accession>
<dbReference type="SUPFAM" id="SSF51206">
    <property type="entry name" value="cAMP-binding domain-like"/>
    <property type="match status" value="1"/>
</dbReference>
<dbReference type="Pfam" id="PF13545">
    <property type="entry name" value="HTH_Crp_2"/>
    <property type="match status" value="1"/>
</dbReference>
<evidence type="ECO:0000256" key="1">
    <source>
        <dbReference type="ARBA" id="ARBA00023015"/>
    </source>
</evidence>
<dbReference type="InterPro" id="IPR012318">
    <property type="entry name" value="HTH_CRP"/>
</dbReference>
<evidence type="ECO:0000259" key="4">
    <source>
        <dbReference type="PROSITE" id="PS50042"/>
    </source>
</evidence>
<keyword evidence="2" id="KW-0238">DNA-binding</keyword>
<feature type="domain" description="Cyclic nucleotide-binding" evidence="4">
    <location>
        <begin position="18"/>
        <end position="85"/>
    </location>
</feature>
<dbReference type="GO" id="GO:0003677">
    <property type="term" value="F:DNA binding"/>
    <property type="evidence" value="ECO:0007669"/>
    <property type="project" value="UniProtKB-KW"/>
</dbReference>
<keyword evidence="1" id="KW-0805">Transcription regulation</keyword>
<dbReference type="GO" id="GO:0006355">
    <property type="term" value="P:regulation of DNA-templated transcription"/>
    <property type="evidence" value="ECO:0007669"/>
    <property type="project" value="InterPro"/>
</dbReference>
<feature type="domain" description="HTH crp-type" evidence="5">
    <location>
        <begin position="154"/>
        <end position="220"/>
    </location>
</feature>
<protein>
    <submittedName>
        <fullName evidence="6">Crp/Fnr family transcriptional regulator</fullName>
    </submittedName>
</protein>
<evidence type="ECO:0000256" key="2">
    <source>
        <dbReference type="ARBA" id="ARBA00023125"/>
    </source>
</evidence>
<dbReference type="CDD" id="cd00038">
    <property type="entry name" value="CAP_ED"/>
    <property type="match status" value="1"/>
</dbReference>
<dbReference type="EMBL" id="QRZM01000001">
    <property type="protein sequence ID" value="RGV78562.1"/>
    <property type="molecule type" value="Genomic_DNA"/>
</dbReference>
<dbReference type="Proteomes" id="UP000284543">
    <property type="component" value="Unassembled WGS sequence"/>
</dbReference>
<dbReference type="CDD" id="cd00092">
    <property type="entry name" value="HTH_CRP"/>
    <property type="match status" value="1"/>
</dbReference>
<organism evidence="6 7">
    <name type="scientific">Enterocloster bolteae</name>
    <dbReference type="NCBI Taxonomy" id="208479"/>
    <lineage>
        <taxon>Bacteria</taxon>
        <taxon>Bacillati</taxon>
        <taxon>Bacillota</taxon>
        <taxon>Clostridia</taxon>
        <taxon>Lachnospirales</taxon>
        <taxon>Lachnospiraceae</taxon>
        <taxon>Enterocloster</taxon>
    </lineage>
</organism>
<comment type="caution">
    <text evidence="6">The sequence shown here is derived from an EMBL/GenBank/DDBJ whole genome shotgun (WGS) entry which is preliminary data.</text>
</comment>
<dbReference type="InterPro" id="IPR036390">
    <property type="entry name" value="WH_DNA-bd_sf"/>
</dbReference>
<evidence type="ECO:0000313" key="7">
    <source>
        <dbReference type="Proteomes" id="UP000284543"/>
    </source>
</evidence>
<dbReference type="Pfam" id="PF00027">
    <property type="entry name" value="cNMP_binding"/>
    <property type="match status" value="1"/>
</dbReference>
<dbReference type="InterPro" id="IPR036388">
    <property type="entry name" value="WH-like_DNA-bd_sf"/>
</dbReference>
<evidence type="ECO:0000256" key="3">
    <source>
        <dbReference type="ARBA" id="ARBA00023163"/>
    </source>
</evidence>